<dbReference type="Pfam" id="PF11061">
    <property type="entry name" value="Tsr0524-like"/>
    <property type="match status" value="1"/>
</dbReference>
<dbReference type="KEGG" id="pmf:P9303_20651"/>
<dbReference type="HOGENOM" id="CLU_191597_0_0_3"/>
<evidence type="ECO:0000313" key="1">
    <source>
        <dbReference type="EMBL" id="ABM78801.1"/>
    </source>
</evidence>
<dbReference type="AlphaFoldDB" id="A2CBE1"/>
<dbReference type="EMBL" id="CP000554">
    <property type="protein sequence ID" value="ABM78801.1"/>
    <property type="molecule type" value="Genomic_DNA"/>
</dbReference>
<proteinExistence type="predicted"/>
<name>A2CBE1_PROM3</name>
<protein>
    <recommendedName>
        <fullName evidence="3">Cytochrome b6-f complex subunit PetP</fullName>
    </recommendedName>
</protein>
<evidence type="ECO:0008006" key="3">
    <source>
        <dbReference type="Google" id="ProtNLM"/>
    </source>
</evidence>
<accession>A2CBE1</accession>
<reference evidence="1 2" key="1">
    <citation type="journal article" date="2007" name="PLoS Genet.">
        <title>Patterns and implications of gene gain and loss in the evolution of Prochlorococcus.</title>
        <authorList>
            <person name="Kettler G.C."/>
            <person name="Martiny A.C."/>
            <person name="Huang K."/>
            <person name="Zucker J."/>
            <person name="Coleman M.L."/>
            <person name="Rodrigue S."/>
            <person name="Chen F."/>
            <person name="Lapidus A."/>
            <person name="Ferriera S."/>
            <person name="Johnson J."/>
            <person name="Steglich C."/>
            <person name="Church G.M."/>
            <person name="Richardson P."/>
            <person name="Chisholm S.W."/>
        </authorList>
    </citation>
    <scope>NUCLEOTIDE SEQUENCE [LARGE SCALE GENOMIC DNA]</scope>
    <source>
        <strain evidence="1 2">MIT 9303</strain>
    </source>
</reference>
<evidence type="ECO:0000313" key="2">
    <source>
        <dbReference type="Proteomes" id="UP000002274"/>
    </source>
</evidence>
<dbReference type="STRING" id="59922.P9303_20651"/>
<sequence length="75" mass="8212">MQAMSQAATSYRIGSKVRVSRVRDRIPAKLVELLKKSDVGRVTGYKMTDGMGIGLVVELSDGTVSWFFDDEVTSA</sequence>
<dbReference type="Proteomes" id="UP000002274">
    <property type="component" value="Chromosome"/>
</dbReference>
<gene>
    <name evidence="1" type="ordered locus">P9303_20651</name>
</gene>
<dbReference type="InterPro" id="IPR021291">
    <property type="entry name" value="Tsr0524-like"/>
</dbReference>
<organism evidence="1 2">
    <name type="scientific">Prochlorococcus marinus (strain MIT 9303)</name>
    <dbReference type="NCBI Taxonomy" id="59922"/>
    <lineage>
        <taxon>Bacteria</taxon>
        <taxon>Bacillati</taxon>
        <taxon>Cyanobacteriota</taxon>
        <taxon>Cyanophyceae</taxon>
        <taxon>Synechococcales</taxon>
        <taxon>Prochlorococcaceae</taxon>
        <taxon>Prochlorococcus</taxon>
    </lineage>
</organism>